<reference evidence="3" key="1">
    <citation type="submission" date="2016-11" db="UniProtKB">
        <authorList>
            <consortium name="WormBaseParasite"/>
        </authorList>
    </citation>
    <scope>IDENTIFICATION</scope>
</reference>
<dbReference type="AlphaFoldDB" id="A0A1I8FCF5"/>
<organism evidence="2 3">
    <name type="scientific">Macrostomum lignano</name>
    <dbReference type="NCBI Taxonomy" id="282301"/>
    <lineage>
        <taxon>Eukaryota</taxon>
        <taxon>Metazoa</taxon>
        <taxon>Spiralia</taxon>
        <taxon>Lophotrochozoa</taxon>
        <taxon>Platyhelminthes</taxon>
        <taxon>Rhabditophora</taxon>
        <taxon>Macrostomorpha</taxon>
        <taxon>Macrostomida</taxon>
        <taxon>Macrostomidae</taxon>
        <taxon>Macrostomum</taxon>
    </lineage>
</organism>
<evidence type="ECO:0000313" key="3">
    <source>
        <dbReference type="WBParaSite" id="maker-unitig_29259-snap-gene-0.2-mRNA-1"/>
    </source>
</evidence>
<protein>
    <submittedName>
        <fullName evidence="3">Fibronectin type-III domain-containing protein</fullName>
    </submittedName>
</protein>
<dbReference type="WBParaSite" id="maker-unitig_29259-snap-gene-0.2-mRNA-1">
    <property type="protein sequence ID" value="maker-unitig_29259-snap-gene-0.2-mRNA-1"/>
    <property type="gene ID" value="maker-unitig_29259-snap-gene-0.2"/>
</dbReference>
<feature type="region of interest" description="Disordered" evidence="1">
    <location>
        <begin position="291"/>
        <end position="318"/>
    </location>
</feature>
<accession>A0A1I8FCF5</accession>
<evidence type="ECO:0000313" key="2">
    <source>
        <dbReference type="Proteomes" id="UP000095280"/>
    </source>
</evidence>
<evidence type="ECO:0000256" key="1">
    <source>
        <dbReference type="SAM" id="MobiDB-lite"/>
    </source>
</evidence>
<feature type="compositionally biased region" description="Basic and acidic residues" evidence="1">
    <location>
        <begin position="307"/>
        <end position="317"/>
    </location>
</feature>
<sequence>GHLLAYATFNTRRHAENLSRRRSIRAALPRLSRSRISAASLQQAGITEEALRQGSHAWRQKPPSIELKSALIPLVPAAAADAACEAFYPCPEISSSTTCPTQAVRRGLLIEYSTAKPKISLQDFRPNREYHVKALLSWTSLRGKFTPAEKLSAPCAGRAPRARGGSASGYLGAGLRRACALPRLILKALEIIQPLLTWQQPAAPPQPDPPKLGAAGASPLLTVAWQSRPAAALSEDEFVLQMNDEDTGHGFMTGVQRAGAQPPGVVASAQEHRAINDDGASKWSAEAAYATPCRTSPGGPTTGRPCADSRGRTRSDWAWEAPSRRWRNAAAGL</sequence>
<proteinExistence type="predicted"/>
<name>A0A1I8FCF5_9PLAT</name>
<dbReference type="Proteomes" id="UP000095280">
    <property type="component" value="Unplaced"/>
</dbReference>
<keyword evidence="2" id="KW-1185">Reference proteome</keyword>